<dbReference type="AlphaFoldDB" id="A0A859QP35"/>
<evidence type="ECO:0000313" key="4">
    <source>
        <dbReference type="Proteomes" id="UP000510721"/>
    </source>
</evidence>
<dbReference type="InterPro" id="IPR002871">
    <property type="entry name" value="NIF_FeS_clus_asmbl_NifU_N"/>
</dbReference>
<organism evidence="3 4">
    <name type="scientific">Sinorhizobium mexicanum</name>
    <dbReference type="NCBI Taxonomy" id="375549"/>
    <lineage>
        <taxon>Bacteria</taxon>
        <taxon>Pseudomonadati</taxon>
        <taxon>Pseudomonadota</taxon>
        <taxon>Alphaproteobacteria</taxon>
        <taxon>Hyphomicrobiales</taxon>
        <taxon>Rhizobiaceae</taxon>
        <taxon>Sinorhizobium/Ensifer group</taxon>
        <taxon>Sinorhizobium</taxon>
    </lineage>
</organism>
<dbReference type="GO" id="GO:0016226">
    <property type="term" value="P:iron-sulfur cluster assembly"/>
    <property type="evidence" value="ECO:0007669"/>
    <property type="project" value="InterPro"/>
</dbReference>
<dbReference type="Gene3D" id="3.90.1010.10">
    <property type="match status" value="1"/>
</dbReference>
<dbReference type="GO" id="GO:0051536">
    <property type="term" value="F:iron-sulfur cluster binding"/>
    <property type="evidence" value="ECO:0007669"/>
    <property type="project" value="InterPro"/>
</dbReference>
<evidence type="ECO:0000259" key="2">
    <source>
        <dbReference type="Pfam" id="PF01592"/>
    </source>
</evidence>
<protein>
    <recommendedName>
        <fullName evidence="2">NIF system FeS cluster assembly NifU N-terminal domain-containing protein</fullName>
    </recommendedName>
</protein>
<gene>
    <name evidence="3" type="ORF">FKV68_24195</name>
</gene>
<sequence length="276" mass="29728">MWDYWEMVGEFFLNAMNAGVLKAPAVGAISCSQTIELMTRVDPVAEAVTAAKSQSLRCSSAIPSSSGIAELIIGTTTDGAHRLIHRVKAGFIDGQPPDRTHRSAVNFTRSADFRGRGCSWEHEPSALVCKGFGVDEGVIRRASVSTGSLPASRLFATRSLLAAGAPAPKQWRKCLSAAMQQCSRKAPRRERRPVRKTKTAVDTASSTCRNAVKSMRSPEGCVGCNLVNVGHDQAPSPRRAPRSRVCRPLSSSTAGATRAAEHTNVHVRLRPPRMQP</sequence>
<feature type="compositionally biased region" description="Basic residues" evidence="1">
    <location>
        <begin position="185"/>
        <end position="198"/>
    </location>
</feature>
<feature type="region of interest" description="Disordered" evidence="1">
    <location>
        <begin position="231"/>
        <end position="262"/>
    </location>
</feature>
<reference evidence="3 4" key="1">
    <citation type="submission" date="2019-06" db="EMBL/GenBank/DDBJ databases">
        <title>Complete genome sequence of Ensifer mexicanus ITTG R7 isolated from nodules of Acacia angustissima (Mill.) Kuntze.</title>
        <authorList>
            <person name="Rincon-Rosales R."/>
            <person name="Rogel M.A."/>
            <person name="Guerrero G."/>
            <person name="Rincon-Molina C.I."/>
            <person name="Lopez-Lopez A."/>
            <person name="Martinez-Romero E."/>
        </authorList>
    </citation>
    <scope>NUCLEOTIDE SEQUENCE [LARGE SCALE GENOMIC DNA]</scope>
    <source>
        <strain evidence="3 4">ITTG R7</strain>
        <plasmid evidence="4">pemeittgr7b</plasmid>
    </source>
</reference>
<feature type="region of interest" description="Disordered" evidence="1">
    <location>
        <begin position="182"/>
        <end position="202"/>
    </location>
</feature>
<name>A0A859QP35_9HYPH</name>
<dbReference type="SUPFAM" id="SSF82649">
    <property type="entry name" value="SufE/NifU"/>
    <property type="match status" value="1"/>
</dbReference>
<dbReference type="Pfam" id="PF01592">
    <property type="entry name" value="NifU_N"/>
    <property type="match status" value="1"/>
</dbReference>
<proteinExistence type="predicted"/>
<geneLocation type="plasmid" evidence="4">
    <name>pemeittgr7b</name>
</geneLocation>
<accession>A0A859QP35</accession>
<dbReference type="EMBL" id="CP041240">
    <property type="protein sequence ID" value="QLL64510.1"/>
    <property type="molecule type" value="Genomic_DNA"/>
</dbReference>
<feature type="domain" description="NIF system FeS cluster assembly NifU N-terminal" evidence="2">
    <location>
        <begin position="4"/>
        <end position="104"/>
    </location>
</feature>
<dbReference type="GO" id="GO:0005506">
    <property type="term" value="F:iron ion binding"/>
    <property type="evidence" value="ECO:0007669"/>
    <property type="project" value="InterPro"/>
</dbReference>
<evidence type="ECO:0000256" key="1">
    <source>
        <dbReference type="SAM" id="MobiDB-lite"/>
    </source>
</evidence>
<dbReference type="KEGG" id="emx:FKV68_24195"/>
<evidence type="ECO:0000313" key="3">
    <source>
        <dbReference type="EMBL" id="QLL64510.1"/>
    </source>
</evidence>
<keyword evidence="3" id="KW-0614">Plasmid</keyword>
<keyword evidence="4" id="KW-1185">Reference proteome</keyword>
<dbReference type="Proteomes" id="UP000510721">
    <property type="component" value="Plasmid pEmeITTGR7b"/>
</dbReference>